<dbReference type="GO" id="GO:0051082">
    <property type="term" value="F:unfolded protein binding"/>
    <property type="evidence" value="ECO:0007669"/>
    <property type="project" value="InterPro"/>
</dbReference>
<feature type="region of interest" description="Disordered" evidence="2">
    <location>
        <begin position="73"/>
        <end position="94"/>
    </location>
</feature>
<dbReference type="PRINTS" id="PR00625">
    <property type="entry name" value="JDOMAIN"/>
</dbReference>
<protein>
    <submittedName>
        <fullName evidence="4">Molecular chaperone (DnaJ super)</fullName>
    </submittedName>
</protein>
<dbReference type="AlphaFoldDB" id="A0A9W8G826"/>
<feature type="domain" description="J" evidence="3">
    <location>
        <begin position="4"/>
        <end position="70"/>
    </location>
</feature>
<dbReference type="PROSITE" id="PS50076">
    <property type="entry name" value="DNAJ_2"/>
    <property type="match status" value="1"/>
</dbReference>
<evidence type="ECO:0000313" key="5">
    <source>
        <dbReference type="Proteomes" id="UP001151518"/>
    </source>
</evidence>
<feature type="region of interest" description="Disordered" evidence="2">
    <location>
        <begin position="167"/>
        <end position="197"/>
    </location>
</feature>
<dbReference type="InterPro" id="IPR002939">
    <property type="entry name" value="DnaJ_C"/>
</dbReference>
<feature type="compositionally biased region" description="Gly residues" evidence="2">
    <location>
        <begin position="75"/>
        <end position="94"/>
    </location>
</feature>
<gene>
    <name evidence="4" type="primary">SIS1</name>
    <name evidence="4" type="ORF">GGI25_002987</name>
</gene>
<dbReference type="InterPro" id="IPR001623">
    <property type="entry name" value="DnaJ_domain"/>
</dbReference>
<proteinExistence type="predicted"/>
<dbReference type="GO" id="GO:0006413">
    <property type="term" value="P:translational initiation"/>
    <property type="evidence" value="ECO:0007669"/>
    <property type="project" value="TreeGrafter"/>
</dbReference>
<dbReference type="FunFam" id="2.60.260.20:FF:000015">
    <property type="entry name" value="Heat shock protein 40"/>
    <property type="match status" value="1"/>
</dbReference>
<organism evidence="4 5">
    <name type="scientific">Coemansia spiralis</name>
    <dbReference type="NCBI Taxonomy" id="417178"/>
    <lineage>
        <taxon>Eukaryota</taxon>
        <taxon>Fungi</taxon>
        <taxon>Fungi incertae sedis</taxon>
        <taxon>Zoopagomycota</taxon>
        <taxon>Kickxellomycotina</taxon>
        <taxon>Kickxellomycetes</taxon>
        <taxon>Kickxellales</taxon>
        <taxon>Kickxellaceae</taxon>
        <taxon>Coemansia</taxon>
    </lineage>
</organism>
<accession>A0A9W8G826</accession>
<dbReference type="GO" id="GO:0051087">
    <property type="term" value="F:protein-folding chaperone binding"/>
    <property type="evidence" value="ECO:0007669"/>
    <property type="project" value="TreeGrafter"/>
</dbReference>
<evidence type="ECO:0000259" key="3">
    <source>
        <dbReference type="PROSITE" id="PS50076"/>
    </source>
</evidence>
<comment type="caution">
    <text evidence="4">The sequence shown here is derived from an EMBL/GenBank/DDBJ whole genome shotgun (WGS) entry which is preliminary data.</text>
</comment>
<dbReference type="InterPro" id="IPR008971">
    <property type="entry name" value="HSP40/DnaJ_pept-bd"/>
</dbReference>
<reference evidence="4" key="1">
    <citation type="submission" date="2022-07" db="EMBL/GenBank/DDBJ databases">
        <title>Phylogenomic reconstructions and comparative analyses of Kickxellomycotina fungi.</title>
        <authorList>
            <person name="Reynolds N.K."/>
            <person name="Stajich J.E."/>
            <person name="Barry K."/>
            <person name="Grigoriev I.V."/>
            <person name="Crous P."/>
            <person name="Smith M.E."/>
        </authorList>
    </citation>
    <scope>NUCLEOTIDE SEQUENCE</scope>
    <source>
        <strain evidence="4">NRRL 3115</strain>
    </source>
</reference>
<dbReference type="InterPro" id="IPR018253">
    <property type="entry name" value="DnaJ_domain_CS"/>
</dbReference>
<dbReference type="Pfam" id="PF00226">
    <property type="entry name" value="DnaJ"/>
    <property type="match status" value="1"/>
</dbReference>
<dbReference type="SUPFAM" id="SSF49493">
    <property type="entry name" value="HSP40/DnaJ peptide-binding domain"/>
    <property type="match status" value="2"/>
</dbReference>
<dbReference type="PANTHER" id="PTHR24078:SF553">
    <property type="entry name" value="DNAJ HOMOLOG SUBFAMILY B MEMBER 5"/>
    <property type="match status" value="1"/>
</dbReference>
<evidence type="ECO:0000256" key="1">
    <source>
        <dbReference type="ARBA" id="ARBA00023186"/>
    </source>
</evidence>
<dbReference type="EMBL" id="JANBTW010000029">
    <property type="protein sequence ID" value="KAJ2677742.1"/>
    <property type="molecule type" value="Genomic_DNA"/>
</dbReference>
<dbReference type="PANTHER" id="PTHR24078">
    <property type="entry name" value="DNAJ HOMOLOG SUBFAMILY C MEMBER"/>
    <property type="match status" value="1"/>
</dbReference>
<dbReference type="InterPro" id="IPR051339">
    <property type="entry name" value="DnaJ_subfamily_B"/>
</dbReference>
<dbReference type="SUPFAM" id="SSF46565">
    <property type="entry name" value="Chaperone J-domain"/>
    <property type="match status" value="1"/>
</dbReference>
<dbReference type="CDD" id="cd06257">
    <property type="entry name" value="DnaJ"/>
    <property type="match status" value="1"/>
</dbReference>
<evidence type="ECO:0000313" key="4">
    <source>
        <dbReference type="EMBL" id="KAJ2677742.1"/>
    </source>
</evidence>
<dbReference type="InterPro" id="IPR036869">
    <property type="entry name" value="J_dom_sf"/>
</dbReference>
<dbReference type="GO" id="GO:0006457">
    <property type="term" value="P:protein folding"/>
    <property type="evidence" value="ECO:0007669"/>
    <property type="project" value="InterPro"/>
</dbReference>
<evidence type="ECO:0000256" key="2">
    <source>
        <dbReference type="SAM" id="MobiDB-lite"/>
    </source>
</evidence>
<dbReference type="Gene3D" id="2.60.260.20">
    <property type="entry name" value="Urease metallochaperone UreE, N-terminal domain"/>
    <property type="match status" value="2"/>
</dbReference>
<dbReference type="Pfam" id="PF01556">
    <property type="entry name" value="DnaJ_C"/>
    <property type="match status" value="1"/>
</dbReference>
<dbReference type="OrthoDB" id="10250354at2759"/>
<feature type="compositionally biased region" description="Gly residues" evidence="2">
    <location>
        <begin position="167"/>
        <end position="190"/>
    </location>
</feature>
<dbReference type="Gene3D" id="1.10.287.110">
    <property type="entry name" value="DnaJ domain"/>
    <property type="match status" value="1"/>
</dbReference>
<dbReference type="PROSITE" id="PS00636">
    <property type="entry name" value="DNAJ_1"/>
    <property type="match status" value="1"/>
</dbReference>
<keyword evidence="1" id="KW-0143">Chaperone</keyword>
<dbReference type="SMART" id="SM00271">
    <property type="entry name" value="DnaJ"/>
    <property type="match status" value="1"/>
</dbReference>
<name>A0A9W8G826_9FUNG</name>
<sequence length="374" mass="39402">MGKDYYGILGVSKDANEEELKKAYRKLALKWHPDRHKDDKETAEKKFKDISEAYEALSDKQKRQIYDQFGEEGLKGGVPPGGGAGGAGFPGGGFPGGGGTTFTFTSGGGPGGGFAGFNPSNPEDIFAQLFGGGLGGLGGMGGMGSMGGRGRSSQFMDVDDDMGAGGGSFQSFGFGGGGGARGGGGGGGSGLSTRRPREVTRPLACTLEEIYSGCTKKLKVTRRIRGAGSAITSSEKVLQVNVKPGWKAGTKIRFAKEGDDIGNGAQDIVFVLEEKPHSMFKRDGDDLKVDLTLTLEEALCGFKKPIQLLNGKTIQVSNANTIIRPNQVSRMPNYGMPISRQPGNFGALVITYKVQFPDSLTLSQKEKIKEAFTQ</sequence>
<dbReference type="Proteomes" id="UP001151518">
    <property type="component" value="Unassembled WGS sequence"/>
</dbReference>
<dbReference type="CDD" id="cd10747">
    <property type="entry name" value="DnaJ_C"/>
    <property type="match status" value="1"/>
</dbReference>
<dbReference type="GO" id="GO:0005829">
    <property type="term" value="C:cytosol"/>
    <property type="evidence" value="ECO:0007669"/>
    <property type="project" value="TreeGrafter"/>
</dbReference>
<dbReference type="FunFam" id="2.60.260.20:FF:000013">
    <property type="entry name" value="DnaJ subfamily B member 11"/>
    <property type="match status" value="1"/>
</dbReference>